<evidence type="ECO:0000256" key="4">
    <source>
        <dbReference type="ARBA" id="ARBA00022842"/>
    </source>
</evidence>
<dbReference type="InterPro" id="IPR020583">
    <property type="entry name" value="Inositol_monoP_metal-BS"/>
</dbReference>
<dbReference type="GO" id="GO:0008934">
    <property type="term" value="F:inositol monophosphate 1-phosphatase activity"/>
    <property type="evidence" value="ECO:0007669"/>
    <property type="project" value="TreeGrafter"/>
</dbReference>
<feature type="binding site" evidence="5">
    <location>
        <position position="119"/>
    </location>
    <ligand>
        <name>Mg(2+)</name>
        <dbReference type="ChEBI" id="CHEBI:18420"/>
        <label>1</label>
        <note>catalytic</note>
    </ligand>
</feature>
<dbReference type="Pfam" id="PF00459">
    <property type="entry name" value="Inositol_P"/>
    <property type="match status" value="1"/>
</dbReference>
<dbReference type="FunFam" id="3.30.540.10:FF:000003">
    <property type="entry name" value="Inositol-1-monophosphatase"/>
    <property type="match status" value="1"/>
</dbReference>
<protein>
    <submittedName>
        <fullName evidence="6">Inositol monophosphatase family protein</fullName>
    </submittedName>
</protein>
<reference evidence="7" key="1">
    <citation type="submission" date="2019-01" db="EMBL/GenBank/DDBJ databases">
        <title>Genomic analysis of Salicibibacter sp. NKC3-5.</title>
        <authorList>
            <person name="Oh Y.J."/>
        </authorList>
    </citation>
    <scope>NUCLEOTIDE SEQUENCE [LARGE SCALE GENOMIC DNA]</scope>
    <source>
        <strain evidence="7">NKC3-5</strain>
    </source>
</reference>
<dbReference type="KEGG" id="sale:EPH95_05170"/>
<dbReference type="PROSITE" id="PS00629">
    <property type="entry name" value="IMP_1"/>
    <property type="match status" value="1"/>
</dbReference>
<organism evidence="6 7">
    <name type="scientific">Salicibibacter halophilus</name>
    <dbReference type="NCBI Taxonomy" id="2502791"/>
    <lineage>
        <taxon>Bacteria</taxon>
        <taxon>Bacillati</taxon>
        <taxon>Bacillota</taxon>
        <taxon>Bacilli</taxon>
        <taxon>Bacillales</taxon>
        <taxon>Bacillaceae</taxon>
        <taxon>Salicibibacter</taxon>
    </lineage>
</organism>
<dbReference type="Gene3D" id="3.30.540.10">
    <property type="entry name" value="Fructose-1,6-Bisphosphatase, subunit A, domain 1"/>
    <property type="match status" value="1"/>
</dbReference>
<proteinExistence type="predicted"/>
<dbReference type="EMBL" id="CP035485">
    <property type="protein sequence ID" value="QDI90644.1"/>
    <property type="molecule type" value="Genomic_DNA"/>
</dbReference>
<name>A0A514LFM1_9BACI</name>
<dbReference type="CDD" id="cd01637">
    <property type="entry name" value="IMPase_like"/>
    <property type="match status" value="1"/>
</dbReference>
<dbReference type="InterPro" id="IPR000760">
    <property type="entry name" value="Inositol_monophosphatase-like"/>
</dbReference>
<dbReference type="GO" id="GO:0046872">
    <property type="term" value="F:metal ion binding"/>
    <property type="evidence" value="ECO:0007669"/>
    <property type="project" value="UniProtKB-KW"/>
</dbReference>
<feature type="binding site" evidence="5">
    <location>
        <position position="244"/>
    </location>
    <ligand>
        <name>Mg(2+)</name>
        <dbReference type="ChEBI" id="CHEBI:18420"/>
        <label>1</label>
        <note>catalytic</note>
    </ligand>
</feature>
<dbReference type="AlphaFoldDB" id="A0A514LFM1"/>
<dbReference type="Proteomes" id="UP000319756">
    <property type="component" value="Chromosome"/>
</dbReference>
<evidence type="ECO:0000256" key="5">
    <source>
        <dbReference type="PIRSR" id="PIRSR600760-2"/>
    </source>
</evidence>
<sequence>MDTRPPFKNNNRYEILPISILSNIEGEGHPVDWTAMKDHAIAFITEAAHRLYDPAIRKLDIDTKEDADDLVTENDYAVQRLLTKKIKETYPKHFVVGEEGEHKEPIPENAVTWYIDPIDGTTNYVHQYMNFSISIGIHYEGEGKVGVVYDLIADELFTAVKGEGAYLNGKRLHQRKTVDLSRAIIGFNARWLVGRADAKTKEVFAGLVRDVRATRSYGAASLELAYIAAGRLDAYVNMRLSPWDYAGAMVLLAETDAGCSPLFDHDTLFKDSCSVLAGEKNVFKEIYQRCNAER</sequence>
<feature type="binding site" evidence="5">
    <location>
        <position position="118"/>
    </location>
    <ligand>
        <name>Mg(2+)</name>
        <dbReference type="ChEBI" id="CHEBI:18420"/>
        <label>1</label>
        <note>catalytic</note>
    </ligand>
</feature>
<dbReference type="PANTHER" id="PTHR20854:SF4">
    <property type="entry name" value="INOSITOL-1-MONOPHOSPHATASE-RELATED"/>
    <property type="match status" value="1"/>
</dbReference>
<dbReference type="PANTHER" id="PTHR20854">
    <property type="entry name" value="INOSITOL MONOPHOSPHATASE"/>
    <property type="match status" value="1"/>
</dbReference>
<evidence type="ECO:0000256" key="1">
    <source>
        <dbReference type="ARBA" id="ARBA00001946"/>
    </source>
</evidence>
<feature type="binding site" evidence="5">
    <location>
        <position position="116"/>
    </location>
    <ligand>
        <name>Mg(2+)</name>
        <dbReference type="ChEBI" id="CHEBI:18420"/>
        <label>1</label>
        <note>catalytic</note>
    </ligand>
</feature>
<comment type="cofactor">
    <cofactor evidence="1 5">
        <name>Mg(2+)</name>
        <dbReference type="ChEBI" id="CHEBI:18420"/>
    </cofactor>
</comment>
<dbReference type="SUPFAM" id="SSF56655">
    <property type="entry name" value="Carbohydrate phosphatase"/>
    <property type="match status" value="1"/>
</dbReference>
<evidence type="ECO:0000256" key="2">
    <source>
        <dbReference type="ARBA" id="ARBA00022723"/>
    </source>
</evidence>
<keyword evidence="2 5" id="KW-0479">Metal-binding</keyword>
<keyword evidence="7" id="KW-1185">Reference proteome</keyword>
<keyword evidence="3" id="KW-0378">Hydrolase</keyword>
<dbReference type="GO" id="GO:0006020">
    <property type="term" value="P:inositol metabolic process"/>
    <property type="evidence" value="ECO:0007669"/>
    <property type="project" value="TreeGrafter"/>
</dbReference>
<dbReference type="PRINTS" id="PR00377">
    <property type="entry name" value="IMPHPHTASES"/>
</dbReference>
<keyword evidence="4 5" id="KW-0460">Magnesium</keyword>
<feature type="binding site" evidence="5">
    <location>
        <position position="98"/>
    </location>
    <ligand>
        <name>Mg(2+)</name>
        <dbReference type="ChEBI" id="CHEBI:18420"/>
        <label>1</label>
        <note>catalytic</note>
    </ligand>
</feature>
<dbReference type="GO" id="GO:0007165">
    <property type="term" value="P:signal transduction"/>
    <property type="evidence" value="ECO:0007669"/>
    <property type="project" value="TreeGrafter"/>
</dbReference>
<evidence type="ECO:0000313" key="7">
    <source>
        <dbReference type="Proteomes" id="UP000319756"/>
    </source>
</evidence>
<accession>A0A514LFM1</accession>
<evidence type="ECO:0000313" key="6">
    <source>
        <dbReference type="EMBL" id="QDI90644.1"/>
    </source>
</evidence>
<dbReference type="Gene3D" id="3.40.190.80">
    <property type="match status" value="1"/>
</dbReference>
<gene>
    <name evidence="6" type="ORF">EPH95_05170</name>
</gene>
<evidence type="ECO:0000256" key="3">
    <source>
        <dbReference type="ARBA" id="ARBA00022801"/>
    </source>
</evidence>